<dbReference type="PANTHER" id="PTHR45348:SF1">
    <property type="entry name" value="TRANS-ENOYL REDUCTASE STHE"/>
    <property type="match status" value="1"/>
</dbReference>
<evidence type="ECO:0000256" key="2">
    <source>
        <dbReference type="ARBA" id="ARBA00022741"/>
    </source>
</evidence>
<dbReference type="EMBL" id="BAAFSV010000005">
    <property type="protein sequence ID" value="GAB1319604.1"/>
    <property type="molecule type" value="Genomic_DNA"/>
</dbReference>
<dbReference type="Gene3D" id="3.90.180.10">
    <property type="entry name" value="Medium-chain alcohol dehydrogenases, catalytic domain"/>
    <property type="match status" value="1"/>
</dbReference>
<dbReference type="InterPro" id="IPR011032">
    <property type="entry name" value="GroES-like_sf"/>
</dbReference>
<feature type="domain" description="Enoyl reductase (ER)" evidence="5">
    <location>
        <begin position="18"/>
        <end position="358"/>
    </location>
</feature>
<protein>
    <submittedName>
        <fullName evidence="6">Alcohol dehydrogenase GroES-like domain-containing protein</fullName>
    </submittedName>
</protein>
<evidence type="ECO:0000259" key="5">
    <source>
        <dbReference type="SMART" id="SM00829"/>
    </source>
</evidence>
<name>A0ABQ0GPD6_9PEZI</name>
<organism evidence="6 7">
    <name type="scientific">Madurella fahalii</name>
    <dbReference type="NCBI Taxonomy" id="1157608"/>
    <lineage>
        <taxon>Eukaryota</taxon>
        <taxon>Fungi</taxon>
        <taxon>Dikarya</taxon>
        <taxon>Ascomycota</taxon>
        <taxon>Pezizomycotina</taxon>
        <taxon>Sordariomycetes</taxon>
        <taxon>Sordariomycetidae</taxon>
        <taxon>Sordariales</taxon>
        <taxon>Sordariales incertae sedis</taxon>
        <taxon>Madurella</taxon>
    </lineage>
</organism>
<evidence type="ECO:0000313" key="6">
    <source>
        <dbReference type="EMBL" id="GAB1319604.1"/>
    </source>
</evidence>
<dbReference type="RefSeq" id="XP_070921334.1">
    <property type="nucleotide sequence ID" value="XM_071065233.1"/>
</dbReference>
<accession>A0ABQ0GPD6</accession>
<reference evidence="6 7" key="1">
    <citation type="submission" date="2024-09" db="EMBL/GenBank/DDBJ databases">
        <title>Itraconazole resistance in Madurella fahalii resulting from another homologue of gene encoding cytochrome P450 14-alpha sterol demethylase (CYP51).</title>
        <authorList>
            <person name="Yoshioka I."/>
            <person name="Fahal A.H."/>
            <person name="Kaneko S."/>
            <person name="Yaguchi T."/>
        </authorList>
    </citation>
    <scope>NUCLEOTIDE SEQUENCE [LARGE SCALE GENOMIC DNA]</scope>
    <source>
        <strain evidence="6 7">IFM 68171</strain>
    </source>
</reference>
<dbReference type="Pfam" id="PF08240">
    <property type="entry name" value="ADH_N"/>
    <property type="match status" value="1"/>
</dbReference>
<evidence type="ECO:0000256" key="3">
    <source>
        <dbReference type="ARBA" id="ARBA00022857"/>
    </source>
</evidence>
<dbReference type="InterPro" id="IPR047122">
    <property type="entry name" value="Trans-enoyl_RdTase-like"/>
</dbReference>
<keyword evidence="2" id="KW-0547">Nucleotide-binding</keyword>
<dbReference type="PANTHER" id="PTHR45348">
    <property type="entry name" value="HYPOTHETICAL OXIDOREDUCTASE (EUROFUNG)"/>
    <property type="match status" value="1"/>
</dbReference>
<dbReference type="CDD" id="cd08249">
    <property type="entry name" value="enoyl_reductase_like"/>
    <property type="match status" value="1"/>
</dbReference>
<dbReference type="SUPFAM" id="SSF50129">
    <property type="entry name" value="GroES-like"/>
    <property type="match status" value="1"/>
</dbReference>
<proteinExistence type="inferred from homology"/>
<evidence type="ECO:0000256" key="1">
    <source>
        <dbReference type="ARBA" id="ARBA00008072"/>
    </source>
</evidence>
<gene>
    <name evidence="6" type="ORF">MFIFM68171_09814</name>
</gene>
<dbReference type="InterPro" id="IPR013154">
    <property type="entry name" value="ADH-like_N"/>
</dbReference>
<dbReference type="Proteomes" id="UP001628179">
    <property type="component" value="Unassembled WGS sequence"/>
</dbReference>
<dbReference type="Gene3D" id="3.40.50.720">
    <property type="entry name" value="NAD(P)-binding Rossmann-like Domain"/>
    <property type="match status" value="1"/>
</dbReference>
<evidence type="ECO:0000313" key="7">
    <source>
        <dbReference type="Proteomes" id="UP001628179"/>
    </source>
</evidence>
<dbReference type="InterPro" id="IPR020843">
    <property type="entry name" value="ER"/>
</dbReference>
<comment type="similarity">
    <text evidence="1">Belongs to the zinc-containing alcohol dehydrogenase family.</text>
</comment>
<keyword evidence="7" id="KW-1185">Reference proteome</keyword>
<keyword evidence="4" id="KW-0560">Oxidoreductase</keyword>
<dbReference type="InterPro" id="IPR036291">
    <property type="entry name" value="NAD(P)-bd_dom_sf"/>
</dbReference>
<evidence type="ECO:0000256" key="4">
    <source>
        <dbReference type="ARBA" id="ARBA00023002"/>
    </source>
</evidence>
<dbReference type="SUPFAM" id="SSF51735">
    <property type="entry name" value="NAD(P)-binding Rossmann-fold domains"/>
    <property type="match status" value="1"/>
</dbReference>
<sequence>MARGIPSTMECLIQPRDGRGPPVVDHSRAVLEPKGDHDVLVRVCAVALNPTDYKMAEYFPVPGAIMGCDFMGIVAETGPKSTVAVGTRVCGPMHGSNPGNPDSGAFGEYLVQDGRLLVRIPDSWSDLEAAALGGVGWATVALAMEHSLQLTGTPSKPAPLRDDGTRQPVLVYGGATASGTMACQLLASAGYDPVAVCSQASSALVKSYGAVSTFPYVSPTCGETVKDHTKGTLRGAIDCITTPESVRCCFTALGRAGTRYASLEHARDEWRTRKAVKVDFPLTYVVMGHEVKLEEPYYRKADPAKFDLGVRWAGEVQMLIDQGKLKSHPVQEVAGRWQGIIDGLEMLRAGEVRGKKLVVRIADA</sequence>
<comment type="caution">
    <text evidence="6">The sequence shown here is derived from an EMBL/GenBank/DDBJ whole genome shotgun (WGS) entry which is preliminary data.</text>
</comment>
<dbReference type="GeneID" id="98180556"/>
<dbReference type="SMART" id="SM00829">
    <property type="entry name" value="PKS_ER"/>
    <property type="match status" value="1"/>
</dbReference>
<keyword evidence="3" id="KW-0521">NADP</keyword>